<evidence type="ECO:0000256" key="1">
    <source>
        <dbReference type="SAM" id="Phobius"/>
    </source>
</evidence>
<sequence>MSITVLHISAALLSVLLGAVILLARKGTPRHRHWGRMYGFALLVMVVSSFFVTDIRTGWSVFHAVSVLTGVLVLCGWWQPVFGRSRAGWVRRHMLSMQLSYLVLIVTGTAQFFDYLPLPNDALNAIVFLQLPLMVGIVAIIRRSRRPTGTYGSLPSSP</sequence>
<feature type="transmembrane region" description="Helical" evidence="1">
    <location>
        <begin position="36"/>
        <end position="53"/>
    </location>
</feature>
<accession>A0ABT4MMJ5</accession>
<dbReference type="RefSeq" id="WP_269608638.1">
    <property type="nucleotide sequence ID" value="NZ_JAPWIJ010000019.1"/>
</dbReference>
<reference evidence="2" key="1">
    <citation type="submission" date="2022-12" db="EMBL/GenBank/DDBJ databases">
        <authorList>
            <person name="Krivoruchko A.V."/>
            <person name="Elkin A."/>
        </authorList>
    </citation>
    <scope>NUCLEOTIDE SEQUENCE</scope>
    <source>
        <strain evidence="2">IEGM 1391</strain>
    </source>
</reference>
<evidence type="ECO:0000313" key="2">
    <source>
        <dbReference type="EMBL" id="MCZ4522206.1"/>
    </source>
</evidence>
<name>A0ABT4MMJ5_9NOCA</name>
<protein>
    <submittedName>
        <fullName evidence="2">DUF2306 domain-containing protein</fullName>
    </submittedName>
</protein>
<organism evidence="2 3">
    <name type="scientific">Rhodococcus ruber</name>
    <dbReference type="NCBI Taxonomy" id="1830"/>
    <lineage>
        <taxon>Bacteria</taxon>
        <taxon>Bacillati</taxon>
        <taxon>Actinomycetota</taxon>
        <taxon>Actinomycetes</taxon>
        <taxon>Mycobacteriales</taxon>
        <taxon>Nocardiaceae</taxon>
        <taxon>Rhodococcus</taxon>
    </lineage>
</organism>
<dbReference type="Proteomes" id="UP001081071">
    <property type="component" value="Unassembled WGS sequence"/>
</dbReference>
<dbReference type="EMBL" id="JAPWIJ010000019">
    <property type="protein sequence ID" value="MCZ4522206.1"/>
    <property type="molecule type" value="Genomic_DNA"/>
</dbReference>
<keyword evidence="1" id="KW-0812">Transmembrane</keyword>
<dbReference type="Pfam" id="PF10067">
    <property type="entry name" value="DUF2306"/>
    <property type="match status" value="1"/>
</dbReference>
<feature type="transmembrane region" description="Helical" evidence="1">
    <location>
        <begin position="59"/>
        <end position="78"/>
    </location>
</feature>
<evidence type="ECO:0000313" key="3">
    <source>
        <dbReference type="Proteomes" id="UP001081071"/>
    </source>
</evidence>
<comment type="caution">
    <text evidence="2">The sequence shown here is derived from an EMBL/GenBank/DDBJ whole genome shotgun (WGS) entry which is preliminary data.</text>
</comment>
<feature type="transmembrane region" description="Helical" evidence="1">
    <location>
        <begin position="6"/>
        <end position="24"/>
    </location>
</feature>
<keyword evidence="3" id="KW-1185">Reference proteome</keyword>
<keyword evidence="1" id="KW-1133">Transmembrane helix</keyword>
<gene>
    <name evidence="2" type="ORF">O4220_27095</name>
</gene>
<keyword evidence="1" id="KW-0472">Membrane</keyword>
<dbReference type="InterPro" id="IPR018750">
    <property type="entry name" value="DUF2306_membrane"/>
</dbReference>
<proteinExistence type="predicted"/>
<feature type="transmembrane region" description="Helical" evidence="1">
    <location>
        <begin position="99"/>
        <end position="116"/>
    </location>
</feature>
<feature type="transmembrane region" description="Helical" evidence="1">
    <location>
        <begin position="122"/>
        <end position="141"/>
    </location>
</feature>